<dbReference type="GO" id="GO:0005581">
    <property type="term" value="C:collagen trimer"/>
    <property type="evidence" value="ECO:0007669"/>
    <property type="project" value="UniProtKB-KW"/>
</dbReference>
<name>A0A8C8BS20_9STRI</name>
<organism evidence="18 19">
    <name type="scientific">Otus sunia</name>
    <name type="common">Oriental scops-owl</name>
    <dbReference type="NCBI Taxonomy" id="257818"/>
    <lineage>
        <taxon>Eukaryota</taxon>
        <taxon>Metazoa</taxon>
        <taxon>Chordata</taxon>
        <taxon>Craniata</taxon>
        <taxon>Vertebrata</taxon>
        <taxon>Euteleostomi</taxon>
        <taxon>Archelosauria</taxon>
        <taxon>Archosauria</taxon>
        <taxon>Dinosauria</taxon>
        <taxon>Saurischia</taxon>
        <taxon>Theropoda</taxon>
        <taxon>Coelurosauria</taxon>
        <taxon>Aves</taxon>
        <taxon>Neognathae</taxon>
        <taxon>Neoaves</taxon>
        <taxon>Telluraves</taxon>
        <taxon>Strigiformes</taxon>
        <taxon>Strigidae</taxon>
        <taxon>Otus</taxon>
    </lineage>
</organism>
<evidence type="ECO:0000256" key="10">
    <source>
        <dbReference type="ARBA" id="ARBA00023119"/>
    </source>
</evidence>
<dbReference type="PROSITE" id="PS50871">
    <property type="entry name" value="C1Q"/>
    <property type="match status" value="1"/>
</dbReference>
<comment type="subunit">
    <text evidence="14">Core component of the complement C1 complex, a calcium-dependent complex composed of 1 molecule of the C1Q subcomplex, 2 molecules of C1R and 2 molecules of C1S. The C1Q subcomplex is composed 18 subunits: 3 chains of C1QA, C1QB, and C1QC trimerize to form 6 collagen-like triple helices connected to six globular ligand-recognition modules (C1q domain). Interacts with CR1 (via Sushi 24 and Sushi 25 domains). Interacts (via C-terminus) with CD33; this interaction activates CD33 inhibitory motifs.</text>
</comment>
<feature type="signal peptide" evidence="16">
    <location>
        <begin position="1"/>
        <end position="21"/>
    </location>
</feature>
<dbReference type="Pfam" id="PF01391">
    <property type="entry name" value="Collagen"/>
    <property type="match status" value="1"/>
</dbReference>
<protein>
    <recommendedName>
        <fullName evidence="3">Complement C1q subcomponent subunit A</fullName>
    </recommendedName>
</protein>
<dbReference type="PRINTS" id="PR00007">
    <property type="entry name" value="COMPLEMNTC1Q"/>
</dbReference>
<dbReference type="Ensembl" id="ENSOSUT00000023480.1">
    <property type="protein sequence ID" value="ENSOSUP00000022780.1"/>
    <property type="gene ID" value="ENSOSUG00000015645.1"/>
</dbReference>
<evidence type="ECO:0000256" key="5">
    <source>
        <dbReference type="ARBA" id="ARBA00022588"/>
    </source>
</evidence>
<dbReference type="GO" id="GO:0009986">
    <property type="term" value="C:cell surface"/>
    <property type="evidence" value="ECO:0007669"/>
    <property type="project" value="UniProtKB-SubCell"/>
</dbReference>
<keyword evidence="12" id="KW-0325">Glycoprotein</keyword>
<evidence type="ECO:0000313" key="19">
    <source>
        <dbReference type="Proteomes" id="UP000694552"/>
    </source>
</evidence>
<keyword evidence="5" id="KW-0399">Innate immunity</keyword>
<evidence type="ECO:0000256" key="16">
    <source>
        <dbReference type="SAM" id="SignalP"/>
    </source>
</evidence>
<keyword evidence="7" id="KW-0677">Repeat</keyword>
<accession>A0A8C8BS20</accession>
<keyword evidence="4" id="KW-0964">Secreted</keyword>
<evidence type="ECO:0000256" key="8">
    <source>
        <dbReference type="ARBA" id="ARBA00022859"/>
    </source>
</evidence>
<evidence type="ECO:0000256" key="3">
    <source>
        <dbReference type="ARBA" id="ARBA00013456"/>
    </source>
</evidence>
<evidence type="ECO:0000256" key="15">
    <source>
        <dbReference type="SAM" id="MobiDB-lite"/>
    </source>
</evidence>
<dbReference type="InterPro" id="IPR050392">
    <property type="entry name" value="Collagen/C1q_domain"/>
</dbReference>
<dbReference type="SMART" id="SM00110">
    <property type="entry name" value="C1Q"/>
    <property type="match status" value="1"/>
</dbReference>
<evidence type="ECO:0000256" key="13">
    <source>
        <dbReference type="ARBA" id="ARBA00023278"/>
    </source>
</evidence>
<keyword evidence="19" id="KW-1185">Reference proteome</keyword>
<dbReference type="GO" id="GO:0006958">
    <property type="term" value="P:complement activation, classical pathway"/>
    <property type="evidence" value="ECO:0007669"/>
    <property type="project" value="UniProtKB-KW"/>
</dbReference>
<comment type="subcellular location">
    <subcellularLocation>
        <location evidence="1">Cell surface</location>
    </subcellularLocation>
    <subcellularLocation>
        <location evidence="2">Secreted</location>
    </subcellularLocation>
</comment>
<dbReference type="PANTHER" id="PTHR15427">
    <property type="entry name" value="EMILIN ELASTIN MICROFIBRIL INTERFACE-LOCATED PROTEIN ELASTIN MICROFIBRIL INTERFACER"/>
    <property type="match status" value="1"/>
</dbReference>
<keyword evidence="9" id="KW-0180">Complement pathway</keyword>
<dbReference type="SUPFAM" id="SSF49842">
    <property type="entry name" value="TNF-like"/>
    <property type="match status" value="1"/>
</dbReference>
<dbReference type="GO" id="GO:0045087">
    <property type="term" value="P:innate immune response"/>
    <property type="evidence" value="ECO:0007669"/>
    <property type="project" value="UniProtKB-KW"/>
</dbReference>
<evidence type="ECO:0000256" key="4">
    <source>
        <dbReference type="ARBA" id="ARBA00022525"/>
    </source>
</evidence>
<sequence length="245" mass="25784">MQGGRGCRNLTLAAVLGMALLQDNVCRAPDGKDGFPGIPGLDGRPGQKGDMGEPGKREPGDRTGIRGLKGDAGEPGIPGLPGNRGYHGLHGLPGPVGQPGPRGNKGKAGNILEQPRPAFSASRKSPPSMGRTVVFDNIITNQENSYSPETGEFTCRIPGLYYFAYQVVSSGDLCLSITKNREHVVSFCDYNSRNILQVNSGSSVLSLVVGDQVSISTDHVRGSMIYSGSEADSVFSGFMLFPQSG</sequence>
<dbReference type="InterPro" id="IPR008983">
    <property type="entry name" value="Tumour_necrosis_fac-like_dom"/>
</dbReference>
<feature type="chain" id="PRO_5035000806" description="Complement C1q subcomponent subunit A" evidence="16">
    <location>
        <begin position="22"/>
        <end position="245"/>
    </location>
</feature>
<dbReference type="Pfam" id="PF00386">
    <property type="entry name" value="C1q"/>
    <property type="match status" value="1"/>
</dbReference>
<proteinExistence type="predicted"/>
<evidence type="ECO:0000259" key="17">
    <source>
        <dbReference type="PROSITE" id="PS50871"/>
    </source>
</evidence>
<keyword evidence="13" id="KW-0379">Hydroxylation</keyword>
<dbReference type="FunFam" id="2.60.120.40:FF:000001">
    <property type="entry name" value="Complement C1q B chain"/>
    <property type="match status" value="1"/>
</dbReference>
<reference evidence="18" key="2">
    <citation type="submission" date="2025-09" db="UniProtKB">
        <authorList>
            <consortium name="Ensembl"/>
        </authorList>
    </citation>
    <scope>IDENTIFICATION</scope>
</reference>
<feature type="compositionally biased region" description="Basic and acidic residues" evidence="15">
    <location>
        <begin position="45"/>
        <end position="72"/>
    </location>
</feature>
<feature type="region of interest" description="Disordered" evidence="15">
    <location>
        <begin position="32"/>
        <end position="127"/>
    </location>
</feature>
<evidence type="ECO:0000256" key="7">
    <source>
        <dbReference type="ARBA" id="ARBA00022737"/>
    </source>
</evidence>
<dbReference type="Proteomes" id="UP000694552">
    <property type="component" value="Unplaced"/>
</dbReference>
<evidence type="ECO:0000256" key="12">
    <source>
        <dbReference type="ARBA" id="ARBA00023180"/>
    </source>
</evidence>
<evidence type="ECO:0000313" key="18">
    <source>
        <dbReference type="Ensembl" id="ENSOSUP00000022780.1"/>
    </source>
</evidence>
<dbReference type="AlphaFoldDB" id="A0A8C8BS20"/>
<keyword evidence="8" id="KW-0391">Immunity</keyword>
<evidence type="ECO:0000256" key="6">
    <source>
        <dbReference type="ARBA" id="ARBA00022729"/>
    </source>
</evidence>
<keyword evidence="11" id="KW-1015">Disulfide bond</keyword>
<dbReference type="GO" id="GO:0005576">
    <property type="term" value="C:extracellular region"/>
    <property type="evidence" value="ECO:0007669"/>
    <property type="project" value="UniProtKB-SubCell"/>
</dbReference>
<evidence type="ECO:0000256" key="11">
    <source>
        <dbReference type="ARBA" id="ARBA00023157"/>
    </source>
</evidence>
<dbReference type="InterPro" id="IPR008160">
    <property type="entry name" value="Collagen"/>
</dbReference>
<dbReference type="PANTHER" id="PTHR15427:SF26">
    <property type="entry name" value="COMPLEMENT C1Q SUBCOMPONENT SUBUNIT A"/>
    <property type="match status" value="1"/>
</dbReference>
<evidence type="ECO:0000256" key="14">
    <source>
        <dbReference type="ARBA" id="ARBA00093497"/>
    </source>
</evidence>
<evidence type="ECO:0000256" key="9">
    <source>
        <dbReference type="ARBA" id="ARBA00022875"/>
    </source>
</evidence>
<feature type="domain" description="C1q" evidence="17">
    <location>
        <begin position="112"/>
        <end position="245"/>
    </location>
</feature>
<evidence type="ECO:0000256" key="1">
    <source>
        <dbReference type="ARBA" id="ARBA00004241"/>
    </source>
</evidence>
<dbReference type="Gene3D" id="2.60.120.40">
    <property type="match status" value="1"/>
</dbReference>
<keyword evidence="6 16" id="KW-0732">Signal</keyword>
<dbReference type="InterPro" id="IPR001073">
    <property type="entry name" value="C1q_dom"/>
</dbReference>
<evidence type="ECO:0000256" key="2">
    <source>
        <dbReference type="ARBA" id="ARBA00004613"/>
    </source>
</evidence>
<keyword evidence="10" id="KW-0176">Collagen</keyword>
<reference evidence="18" key="1">
    <citation type="submission" date="2025-08" db="UniProtKB">
        <authorList>
            <consortium name="Ensembl"/>
        </authorList>
    </citation>
    <scope>IDENTIFICATION</scope>
</reference>